<evidence type="ECO:0000313" key="2">
    <source>
        <dbReference type="EMBL" id="CAF4500216.1"/>
    </source>
</evidence>
<feature type="non-terminal residue" evidence="1">
    <location>
        <position position="1"/>
    </location>
</feature>
<organism evidence="1 3">
    <name type="scientific">Didymodactylos carnosus</name>
    <dbReference type="NCBI Taxonomy" id="1234261"/>
    <lineage>
        <taxon>Eukaryota</taxon>
        <taxon>Metazoa</taxon>
        <taxon>Spiralia</taxon>
        <taxon>Gnathifera</taxon>
        <taxon>Rotifera</taxon>
        <taxon>Eurotatoria</taxon>
        <taxon>Bdelloidea</taxon>
        <taxon>Philodinida</taxon>
        <taxon>Philodinidae</taxon>
        <taxon>Didymodactylos</taxon>
    </lineage>
</organism>
<dbReference type="OrthoDB" id="10042751at2759"/>
<accession>A0A816BW34</accession>
<proteinExistence type="predicted"/>
<comment type="caution">
    <text evidence="1">The sequence shown here is derived from an EMBL/GenBank/DDBJ whole genome shotgun (WGS) entry which is preliminary data.</text>
</comment>
<dbReference type="EMBL" id="CAJNOQ010038973">
    <property type="protein sequence ID" value="CAF1614741.1"/>
    <property type="molecule type" value="Genomic_DNA"/>
</dbReference>
<dbReference type="Proteomes" id="UP000681722">
    <property type="component" value="Unassembled WGS sequence"/>
</dbReference>
<dbReference type="EMBL" id="CAJOBC010105881">
    <property type="protein sequence ID" value="CAF4500216.1"/>
    <property type="molecule type" value="Genomic_DNA"/>
</dbReference>
<feature type="non-terminal residue" evidence="1">
    <location>
        <position position="410"/>
    </location>
</feature>
<dbReference type="AlphaFoldDB" id="A0A816BW34"/>
<protein>
    <submittedName>
        <fullName evidence="1">Uncharacterized protein</fullName>
    </submittedName>
</protein>
<evidence type="ECO:0000313" key="3">
    <source>
        <dbReference type="Proteomes" id="UP000663829"/>
    </source>
</evidence>
<sequence length="410" mass="47238">KNWCEPASWIIVNNSSCLELPLIEWFVDLNSKVTSDQQSKQQVSADKKTKDYDILLDFDFHVLCLIATEEQLFQTIVKANMNLNHYVSVIYPEYHRRINTFLTYLSQSPILQQRTLLIEEGLVLMNDNESSELFFSALLNGLVNNNTTVMLKYGGTNSQNRYYSVNLLPKSNASPRRVMSDVRTMRYRLKDDYDISTKTRLLPILKDLALSNGVSASRRRSSAITLLQIVLEELPSMNTEERRVYRRMILEGVSKADGDKANTIASHSVKYSLYLVRNYLVTPDDEDLALIFSLVLAICRLAAHYWFRHALFNRTPEIYTLTLLLINQKCYVLAVAGIRLFTCILDADQMQMKYSITFTKHDQFVVRKLLDTIKWLFSPFQLLEKEQQTDNSVQDIQLSGMKTCTTDNAG</sequence>
<keyword evidence="3" id="KW-1185">Reference proteome</keyword>
<evidence type="ECO:0000313" key="1">
    <source>
        <dbReference type="EMBL" id="CAF1614741.1"/>
    </source>
</evidence>
<name>A0A816BW34_9BILA</name>
<dbReference type="Proteomes" id="UP000663829">
    <property type="component" value="Unassembled WGS sequence"/>
</dbReference>
<reference evidence="1" key="1">
    <citation type="submission" date="2021-02" db="EMBL/GenBank/DDBJ databases">
        <authorList>
            <person name="Nowell W R."/>
        </authorList>
    </citation>
    <scope>NUCLEOTIDE SEQUENCE</scope>
</reference>
<gene>
    <name evidence="1" type="ORF">GPM918_LOCUS43332</name>
    <name evidence="2" type="ORF">SRO942_LOCUS44798</name>
</gene>